<organism evidence="2 3">
    <name type="scientific">Corallococcus soli</name>
    <dbReference type="NCBI Taxonomy" id="2710757"/>
    <lineage>
        <taxon>Bacteria</taxon>
        <taxon>Pseudomonadati</taxon>
        <taxon>Myxococcota</taxon>
        <taxon>Myxococcia</taxon>
        <taxon>Myxococcales</taxon>
        <taxon>Cystobacterineae</taxon>
        <taxon>Myxococcaceae</taxon>
        <taxon>Corallococcus</taxon>
    </lineage>
</organism>
<gene>
    <name evidence="2" type="ORF">G4177_12200</name>
</gene>
<proteinExistence type="predicted"/>
<sequence>MTAPESSLVLITRAPGLVERDGRPTAIIHAMEHALPGLRLEWRIAEDGAFIPLTQRDAWFATSLSAGVLALLCNADEGHLVTLFGMEMPASEAPGGRAQLEAHAELPLDAATTVAAAAVLEAIAEAAFSFWGHATPTRAASEISEQTSPTMAGPPSPPRGLPTLKPSWEIRSPEIPHHLGWLNYWSAATARILGFPEPSRDTGLLTRSRRTSTGGWIVQLTEAPLDLDNPSHLDALLRAYERFPEIGGRVP</sequence>
<evidence type="ECO:0000256" key="1">
    <source>
        <dbReference type="SAM" id="MobiDB-lite"/>
    </source>
</evidence>
<dbReference type="EMBL" id="JAAIYO010000003">
    <property type="protein sequence ID" value="MBE4748923.1"/>
    <property type="molecule type" value="Genomic_DNA"/>
</dbReference>
<feature type="region of interest" description="Disordered" evidence="1">
    <location>
        <begin position="139"/>
        <end position="160"/>
    </location>
</feature>
<evidence type="ECO:0000313" key="3">
    <source>
        <dbReference type="Proteomes" id="UP001516472"/>
    </source>
</evidence>
<dbReference type="InterPro" id="IPR045997">
    <property type="entry name" value="DUF5953"/>
</dbReference>
<dbReference type="Pfam" id="PF19378">
    <property type="entry name" value="DUF5953"/>
    <property type="match status" value="1"/>
</dbReference>
<evidence type="ECO:0000313" key="2">
    <source>
        <dbReference type="EMBL" id="MBE4748923.1"/>
    </source>
</evidence>
<keyword evidence="3" id="KW-1185">Reference proteome</keyword>
<comment type="caution">
    <text evidence="2">The sequence shown here is derived from an EMBL/GenBank/DDBJ whole genome shotgun (WGS) entry which is preliminary data.</text>
</comment>
<dbReference type="Proteomes" id="UP001516472">
    <property type="component" value="Unassembled WGS sequence"/>
</dbReference>
<protein>
    <recommendedName>
        <fullName evidence="4">Immunity protein 52 domain-containing protein</fullName>
    </recommendedName>
</protein>
<name>A0ABR9PLW7_9BACT</name>
<evidence type="ECO:0008006" key="4">
    <source>
        <dbReference type="Google" id="ProtNLM"/>
    </source>
</evidence>
<reference evidence="2 3" key="1">
    <citation type="submission" date="2020-02" db="EMBL/GenBank/DDBJ databases">
        <authorList>
            <person name="Babadi Z.K."/>
            <person name="Risdian C."/>
            <person name="Ebrahimipour G.H."/>
            <person name="Wink J."/>
        </authorList>
    </citation>
    <scope>NUCLEOTIDE SEQUENCE [LARGE SCALE GENOMIC DNA]</scope>
    <source>
        <strain evidence="2 3">ZKHCc1 1396</strain>
    </source>
</reference>
<accession>A0ABR9PLW7</accession>